<dbReference type="Proteomes" id="UP000198211">
    <property type="component" value="Unassembled WGS sequence"/>
</dbReference>
<dbReference type="STRING" id="4795.A0A225VVR1"/>
<sequence>MIGDVSGAFGHISVAADHVHMNGFRFDGYIVIDLASTATAIFLPLDSNCLVGNYWCDDHTCLKVDTETRCAEANGALRKTMATVLGPTAINEKIIIECLVWNTVSGTVAVPDDTIAKTQLRIQERLHADKSTLSANNKLLGSLRFVSTSFQPPRAFYQNLQLFATTFPRLHIRHQPPKDVREDLRWYLAQGKKSTPFQWNISQNYCHSRATTSWTLQILVFRYWCLRTGTTAQAVPPRVIPRSGTTNICRHESTQLDQCLRTDRACPRRTSLGSKVGIDRA</sequence>
<dbReference type="AlphaFoldDB" id="A0A225VVR1"/>
<dbReference type="PANTHER" id="PTHR33050:SF7">
    <property type="entry name" value="RIBONUCLEASE H"/>
    <property type="match status" value="1"/>
</dbReference>
<protein>
    <submittedName>
        <fullName evidence="1">Uncharacterized protein</fullName>
    </submittedName>
</protein>
<evidence type="ECO:0000313" key="2">
    <source>
        <dbReference type="Proteomes" id="UP000198211"/>
    </source>
</evidence>
<organism evidence="1 2">
    <name type="scientific">Phytophthora megakarya</name>
    <dbReference type="NCBI Taxonomy" id="4795"/>
    <lineage>
        <taxon>Eukaryota</taxon>
        <taxon>Sar</taxon>
        <taxon>Stramenopiles</taxon>
        <taxon>Oomycota</taxon>
        <taxon>Peronosporomycetes</taxon>
        <taxon>Peronosporales</taxon>
        <taxon>Peronosporaceae</taxon>
        <taxon>Phytophthora</taxon>
    </lineage>
</organism>
<dbReference type="InterPro" id="IPR052055">
    <property type="entry name" value="Hepadnavirus_pol/RT"/>
</dbReference>
<comment type="caution">
    <text evidence="1">The sequence shown here is derived from an EMBL/GenBank/DDBJ whole genome shotgun (WGS) entry which is preliminary data.</text>
</comment>
<dbReference type="PANTHER" id="PTHR33050">
    <property type="entry name" value="REVERSE TRANSCRIPTASE DOMAIN-CONTAINING PROTEIN"/>
    <property type="match status" value="1"/>
</dbReference>
<name>A0A225VVR1_9STRA</name>
<keyword evidence="2" id="KW-1185">Reference proteome</keyword>
<proteinExistence type="predicted"/>
<gene>
    <name evidence="1" type="ORF">PHMEG_00018500</name>
</gene>
<evidence type="ECO:0000313" key="1">
    <source>
        <dbReference type="EMBL" id="OWZ08887.1"/>
    </source>
</evidence>
<dbReference type="EMBL" id="NBNE01002987">
    <property type="protein sequence ID" value="OWZ08887.1"/>
    <property type="molecule type" value="Genomic_DNA"/>
</dbReference>
<accession>A0A225VVR1</accession>
<reference evidence="2" key="1">
    <citation type="submission" date="2017-03" db="EMBL/GenBank/DDBJ databases">
        <title>Phytopthora megakarya and P. palmivora, two closely related causual agents of cacao black pod achieved similar genome size and gene model numbers by different mechanisms.</title>
        <authorList>
            <person name="Ali S."/>
            <person name="Shao J."/>
            <person name="Larry D.J."/>
            <person name="Kronmiller B."/>
            <person name="Shen D."/>
            <person name="Strem M.D."/>
            <person name="Melnick R.L."/>
            <person name="Guiltinan M.J."/>
            <person name="Tyler B.M."/>
            <person name="Meinhardt L.W."/>
            <person name="Bailey B.A."/>
        </authorList>
    </citation>
    <scope>NUCLEOTIDE SEQUENCE [LARGE SCALE GENOMIC DNA]</scope>
    <source>
        <strain evidence="2">zdho120</strain>
    </source>
</reference>